<dbReference type="VEuPathDB" id="TrichDB:TVAG_015770"/>
<protein>
    <recommendedName>
        <fullName evidence="8">Palmitoyltransferase</fullName>
        <ecNumber evidence="8">2.3.1.225</ecNumber>
    </recommendedName>
</protein>
<dbReference type="AlphaFoldDB" id="A2DP48"/>
<gene>
    <name evidence="10" type="ORF">TVAG_015770</name>
</gene>
<dbReference type="InParanoid" id="A2DP48"/>
<comment type="subcellular location">
    <subcellularLocation>
        <location evidence="1">Membrane</location>
        <topology evidence="1">Multi-pass membrane protein</topology>
    </subcellularLocation>
</comment>
<evidence type="ECO:0000256" key="2">
    <source>
        <dbReference type="ARBA" id="ARBA00022679"/>
    </source>
</evidence>
<proteinExistence type="inferred from homology"/>
<dbReference type="InterPro" id="IPR001594">
    <property type="entry name" value="Palmitoyltrfase_DHHC"/>
</dbReference>
<evidence type="ECO:0000313" key="10">
    <source>
        <dbReference type="EMBL" id="EAY17748.1"/>
    </source>
</evidence>
<evidence type="ECO:0000256" key="4">
    <source>
        <dbReference type="ARBA" id="ARBA00022989"/>
    </source>
</evidence>
<reference evidence="10" key="2">
    <citation type="journal article" date="2007" name="Science">
        <title>Draft genome sequence of the sexually transmitted pathogen Trichomonas vaginalis.</title>
        <authorList>
            <person name="Carlton J.M."/>
            <person name="Hirt R.P."/>
            <person name="Silva J.C."/>
            <person name="Delcher A.L."/>
            <person name="Schatz M."/>
            <person name="Zhao Q."/>
            <person name="Wortman J.R."/>
            <person name="Bidwell S.L."/>
            <person name="Alsmark U.C.M."/>
            <person name="Besteiro S."/>
            <person name="Sicheritz-Ponten T."/>
            <person name="Noel C.J."/>
            <person name="Dacks J.B."/>
            <person name="Foster P.G."/>
            <person name="Simillion C."/>
            <person name="Van de Peer Y."/>
            <person name="Miranda-Saavedra D."/>
            <person name="Barton G.J."/>
            <person name="Westrop G.D."/>
            <person name="Mueller S."/>
            <person name="Dessi D."/>
            <person name="Fiori P.L."/>
            <person name="Ren Q."/>
            <person name="Paulsen I."/>
            <person name="Zhang H."/>
            <person name="Bastida-Corcuera F.D."/>
            <person name="Simoes-Barbosa A."/>
            <person name="Brown M.T."/>
            <person name="Hayes R.D."/>
            <person name="Mukherjee M."/>
            <person name="Okumura C.Y."/>
            <person name="Schneider R."/>
            <person name="Smith A.J."/>
            <person name="Vanacova S."/>
            <person name="Villalvazo M."/>
            <person name="Haas B.J."/>
            <person name="Pertea M."/>
            <person name="Feldblyum T.V."/>
            <person name="Utterback T.R."/>
            <person name="Shu C.L."/>
            <person name="Osoegawa K."/>
            <person name="de Jong P.J."/>
            <person name="Hrdy I."/>
            <person name="Horvathova L."/>
            <person name="Zubacova Z."/>
            <person name="Dolezal P."/>
            <person name="Malik S.B."/>
            <person name="Logsdon J.M. Jr."/>
            <person name="Henze K."/>
            <person name="Gupta A."/>
            <person name="Wang C.C."/>
            <person name="Dunne R.L."/>
            <person name="Upcroft J.A."/>
            <person name="Upcroft P."/>
            <person name="White O."/>
            <person name="Salzberg S.L."/>
            <person name="Tang P."/>
            <person name="Chiu C.-H."/>
            <person name="Lee Y.-S."/>
            <person name="Embley T.M."/>
            <person name="Coombs G.H."/>
            <person name="Mottram J.C."/>
            <person name="Tachezy J."/>
            <person name="Fraser-Liggett C.M."/>
            <person name="Johnson P.J."/>
        </authorList>
    </citation>
    <scope>NUCLEOTIDE SEQUENCE [LARGE SCALE GENOMIC DNA]</scope>
    <source>
        <strain evidence="10">G3</strain>
    </source>
</reference>
<comment type="domain">
    <text evidence="8">The DHHC domain is required for palmitoyltransferase activity.</text>
</comment>
<evidence type="ECO:0000256" key="6">
    <source>
        <dbReference type="ARBA" id="ARBA00023315"/>
    </source>
</evidence>
<keyword evidence="11" id="KW-1185">Reference proteome</keyword>
<dbReference type="Proteomes" id="UP000001542">
    <property type="component" value="Unassembled WGS sequence"/>
</dbReference>
<comment type="catalytic activity">
    <reaction evidence="8">
        <text>L-cysteinyl-[protein] + hexadecanoyl-CoA = S-hexadecanoyl-L-cysteinyl-[protein] + CoA</text>
        <dbReference type="Rhea" id="RHEA:36683"/>
        <dbReference type="Rhea" id="RHEA-COMP:10131"/>
        <dbReference type="Rhea" id="RHEA-COMP:11032"/>
        <dbReference type="ChEBI" id="CHEBI:29950"/>
        <dbReference type="ChEBI" id="CHEBI:57287"/>
        <dbReference type="ChEBI" id="CHEBI:57379"/>
        <dbReference type="ChEBI" id="CHEBI:74151"/>
        <dbReference type="EC" id="2.3.1.225"/>
    </reaction>
</comment>
<keyword evidence="4 8" id="KW-1133">Transmembrane helix</keyword>
<evidence type="ECO:0000256" key="5">
    <source>
        <dbReference type="ARBA" id="ARBA00023136"/>
    </source>
</evidence>
<comment type="similarity">
    <text evidence="7">Belongs to the DHHC palmitoyltransferase family. PFA5 subfamily.</text>
</comment>
<keyword evidence="6 8" id="KW-0012">Acyltransferase</keyword>
<evidence type="ECO:0000256" key="3">
    <source>
        <dbReference type="ARBA" id="ARBA00022692"/>
    </source>
</evidence>
<evidence type="ECO:0000256" key="1">
    <source>
        <dbReference type="ARBA" id="ARBA00004141"/>
    </source>
</evidence>
<evidence type="ECO:0000313" key="11">
    <source>
        <dbReference type="Proteomes" id="UP000001542"/>
    </source>
</evidence>
<keyword evidence="3 8" id="KW-0812">Transmembrane</keyword>
<keyword evidence="2 8" id="KW-0808">Transferase</keyword>
<dbReference type="EMBL" id="DS113226">
    <property type="protein sequence ID" value="EAY17748.1"/>
    <property type="molecule type" value="Genomic_DNA"/>
</dbReference>
<dbReference type="PROSITE" id="PS50216">
    <property type="entry name" value="DHHC"/>
    <property type="match status" value="1"/>
</dbReference>
<dbReference type="Pfam" id="PF01529">
    <property type="entry name" value="DHHC"/>
    <property type="match status" value="1"/>
</dbReference>
<dbReference type="PANTHER" id="PTHR22883">
    <property type="entry name" value="ZINC FINGER DHHC DOMAIN CONTAINING PROTEIN"/>
    <property type="match status" value="1"/>
</dbReference>
<dbReference type="GO" id="GO:0016020">
    <property type="term" value="C:membrane"/>
    <property type="evidence" value="ECO:0007669"/>
    <property type="project" value="UniProtKB-SubCell"/>
</dbReference>
<accession>A2DP48</accession>
<evidence type="ECO:0000256" key="8">
    <source>
        <dbReference type="RuleBase" id="RU079119"/>
    </source>
</evidence>
<dbReference type="RefSeq" id="XP_001329883.1">
    <property type="nucleotide sequence ID" value="XM_001329848.1"/>
</dbReference>
<feature type="transmembrane region" description="Helical" evidence="8">
    <location>
        <begin position="66"/>
        <end position="90"/>
    </location>
</feature>
<evidence type="ECO:0000259" key="9">
    <source>
        <dbReference type="Pfam" id="PF01529"/>
    </source>
</evidence>
<feature type="domain" description="Palmitoyltransferase DHHC" evidence="9">
    <location>
        <begin position="21"/>
        <end position="134"/>
    </location>
</feature>
<dbReference type="PANTHER" id="PTHR22883:SF23">
    <property type="entry name" value="PALMITOYLTRANSFERASE ZDHHC6"/>
    <property type="match status" value="1"/>
</dbReference>
<reference evidence="10" key="1">
    <citation type="submission" date="2006-10" db="EMBL/GenBank/DDBJ databases">
        <authorList>
            <person name="Amadeo P."/>
            <person name="Zhao Q."/>
            <person name="Wortman J."/>
            <person name="Fraser-Liggett C."/>
            <person name="Carlton J."/>
        </authorList>
    </citation>
    <scope>NUCLEOTIDE SEQUENCE</scope>
    <source>
        <strain evidence="10">G3</strain>
    </source>
</reference>
<dbReference type="STRING" id="5722.A2DP48"/>
<dbReference type="GO" id="GO:0019706">
    <property type="term" value="F:protein-cysteine S-palmitoyltransferase activity"/>
    <property type="evidence" value="ECO:0007669"/>
    <property type="project" value="UniProtKB-EC"/>
</dbReference>
<keyword evidence="5 8" id="KW-0472">Membrane</keyword>
<organism evidence="10 11">
    <name type="scientific">Trichomonas vaginalis (strain ATCC PRA-98 / G3)</name>
    <dbReference type="NCBI Taxonomy" id="412133"/>
    <lineage>
        <taxon>Eukaryota</taxon>
        <taxon>Metamonada</taxon>
        <taxon>Parabasalia</taxon>
        <taxon>Trichomonadida</taxon>
        <taxon>Trichomonadidae</taxon>
        <taxon>Trichomonas</taxon>
    </lineage>
</organism>
<dbReference type="EC" id="2.3.1.225" evidence="8"/>
<dbReference type="VEuPathDB" id="TrichDB:TVAGG3_0908280"/>
<feature type="transmembrane region" description="Helical" evidence="8">
    <location>
        <begin position="102"/>
        <end position="127"/>
    </location>
</feature>
<name>A2DP48_TRIV3</name>
<evidence type="ECO:0000256" key="7">
    <source>
        <dbReference type="ARBA" id="ARBA00038298"/>
    </source>
</evidence>
<dbReference type="InterPro" id="IPR039859">
    <property type="entry name" value="PFA4/ZDH16/20/ERF2-like"/>
</dbReference>
<sequence length="206" mass="23538">MLAILVDTSNALVFKNLKGLDKQCPRCQAPIGCRSIHCEVCDKCSLRHYLHSDYLSTCVASTNSDIALQFLGLGIVIEIFHVVVSTYPLFHKSSPITWIQYHIFLIPSVFFSLHSLIQLSIILYQLVVIACKNSLSIKTHHTKLFEYYELLPDEINPFNYGLIENLSAFMQRGDMNEDVAKELPHYEEFKKEISKISNFVPTEPLL</sequence>
<dbReference type="KEGG" id="tva:4775780"/>